<name>A0A1M4Z9X1_9BACE</name>
<dbReference type="STRING" id="871325.SAMN05444349_11232"/>
<dbReference type="AlphaFoldDB" id="A0A1M4Z9X1"/>
<keyword evidence="2" id="KW-1185">Reference proteome</keyword>
<evidence type="ECO:0000313" key="2">
    <source>
        <dbReference type="Proteomes" id="UP000184436"/>
    </source>
</evidence>
<dbReference type="EMBL" id="FQVD01000012">
    <property type="protein sequence ID" value="SHF14748.1"/>
    <property type="molecule type" value="Genomic_DNA"/>
</dbReference>
<dbReference type="Proteomes" id="UP000184436">
    <property type="component" value="Unassembled WGS sequence"/>
</dbReference>
<proteinExistence type="predicted"/>
<accession>A0A1M4Z9X1</accession>
<organism evidence="1 2">
    <name type="scientific">Bacteroides faecichinchillae</name>
    <dbReference type="NCBI Taxonomy" id="871325"/>
    <lineage>
        <taxon>Bacteria</taxon>
        <taxon>Pseudomonadati</taxon>
        <taxon>Bacteroidota</taxon>
        <taxon>Bacteroidia</taxon>
        <taxon>Bacteroidales</taxon>
        <taxon>Bacteroidaceae</taxon>
        <taxon>Bacteroides</taxon>
    </lineage>
</organism>
<dbReference type="RefSeq" id="WP_136498353.1">
    <property type="nucleotide sequence ID" value="NZ_FQVD01000012.1"/>
</dbReference>
<protein>
    <submittedName>
        <fullName evidence="1">Uncharacterized protein</fullName>
    </submittedName>
</protein>
<dbReference type="OrthoDB" id="1027665at2"/>
<sequence length="535" mass="61069">MKKRILFLFFSVVWINFMFNSCEYGDDHFDVLLPISEVRNHYGIFFLKQLQNQAGAYEQFATMLSSGQEPLYEYVQMMSNADYGVYYFIPYGKENKVEGAIYYPFKTAVKDRVYIDTPLGTPIKMDAYHLNNDVDVAKRFLYSIPFKELKNKHLEVNPALVEFADKLENKYVMLLPEESSSLQEVATRNSYKEVVAFNIEYQLESFSTIEGNEIVVSALSPDRVYQTMKYVLAQHNIRLYEFGGIEYGRICFSILMSQTGNSPGDFMKHFTEEVRREISFLGYDISFQYLFHIYYIPVGGDGGSTGGGSSGTGGTSGTGSGSSEDIVAPLAKKIFRNSNMTEQNWVVLERMIEKIRMNCMGNALYNELKEVLGGKTLSIQFIDSGNSSFSLDGGIRLNINVVSGDFLHEMLHAYQAYNESYESMMGAKLNMEIETHYAQYLYQSSLPEYQVKNNKWKKRDTVNARWTEIVRLNMFLDGKGNLLPGISNSKLENVLLNRVIPTLQANGYPLNRYSIDYDRIGSISFKNIKVLTTNC</sequence>
<reference evidence="1 2" key="1">
    <citation type="submission" date="2016-11" db="EMBL/GenBank/DDBJ databases">
        <authorList>
            <person name="Jaros S."/>
            <person name="Januszkiewicz K."/>
            <person name="Wedrychowicz H."/>
        </authorList>
    </citation>
    <scope>NUCLEOTIDE SEQUENCE [LARGE SCALE GENOMIC DNA]</scope>
    <source>
        <strain evidence="1 2">DSM 26883</strain>
    </source>
</reference>
<evidence type="ECO:0000313" key="1">
    <source>
        <dbReference type="EMBL" id="SHF14748.1"/>
    </source>
</evidence>
<gene>
    <name evidence="1" type="ORF">SAMN05444349_11232</name>
</gene>